<sequence length="279" mass="33806">NHLRKKNIQKCRVKSDEATFERNFDFIERTLKTAHDELGSNGNYDSFLEVVKALQKAKEERDCIKQELKEKRGDLKKLEYTLYEEENLYHKKIAETMSDIGKIKDEIEDFLIENEMKLEYVENWQQSKIETNEILLQKKEEVKMVELKKIDVNTYREARVHQEILAAYSEMEKDTFSEIGNWAEKYDRDYKELEKRIQTLKEEREKQNEAMLTLRKTYMKRQKEMDDYKLYKIQEEEKKIELKKRNDAATKIQAWWKGTMVRKGFGKFRKKKDKKGKKK</sequence>
<dbReference type="GO" id="GO:0044782">
    <property type="term" value="P:cilium organization"/>
    <property type="evidence" value="ECO:0007669"/>
    <property type="project" value="TreeGrafter"/>
</dbReference>
<dbReference type="Pfam" id="PF00612">
    <property type="entry name" value="IQ"/>
    <property type="match status" value="1"/>
</dbReference>
<evidence type="ECO:0000256" key="10">
    <source>
        <dbReference type="SAM" id="Coils"/>
    </source>
</evidence>
<keyword evidence="6" id="KW-0969">Cilium</keyword>
<evidence type="ECO:0000313" key="12">
    <source>
        <dbReference type="Proteomes" id="UP001159042"/>
    </source>
</evidence>
<keyword evidence="8" id="KW-0966">Cell projection</keyword>
<evidence type="ECO:0000313" key="11">
    <source>
        <dbReference type="EMBL" id="KAJ8918296.1"/>
    </source>
</evidence>
<dbReference type="PANTHER" id="PTHR14871:SF1">
    <property type="entry name" value="DYNEIN REGULATORY COMPLEX PROTEIN 9"/>
    <property type="match status" value="1"/>
</dbReference>
<comment type="similarity">
    <text evidence="2">Belongs to the DRC9 family.</text>
</comment>
<dbReference type="InterPro" id="IPR042618">
    <property type="entry name" value="IQCG"/>
</dbReference>
<keyword evidence="5" id="KW-0282">Flagellum</keyword>
<comment type="subcellular location">
    <subcellularLocation>
        <location evidence="1">Cytoplasm</location>
        <location evidence="1">Cytoskeleton</location>
        <location evidence="1">Flagellum axoneme</location>
    </subcellularLocation>
</comment>
<dbReference type="GO" id="GO:0031514">
    <property type="term" value="C:motile cilium"/>
    <property type="evidence" value="ECO:0007669"/>
    <property type="project" value="TreeGrafter"/>
</dbReference>
<gene>
    <name evidence="11" type="ORF">NQ315_014166</name>
</gene>
<dbReference type="EMBL" id="JANEYG010000027">
    <property type="protein sequence ID" value="KAJ8918296.1"/>
    <property type="molecule type" value="Genomic_DNA"/>
</dbReference>
<feature type="coiled-coil region" evidence="10">
    <location>
        <begin position="183"/>
        <end position="217"/>
    </location>
</feature>
<keyword evidence="7" id="KW-0206">Cytoskeleton</keyword>
<evidence type="ECO:0000256" key="5">
    <source>
        <dbReference type="ARBA" id="ARBA00022846"/>
    </source>
</evidence>
<accession>A0AAV8VXC4</accession>
<name>A0AAV8VXC4_9CUCU</name>
<comment type="caution">
    <text evidence="11">The sequence shown here is derived from an EMBL/GenBank/DDBJ whole genome shotgun (WGS) entry which is preliminary data.</text>
</comment>
<dbReference type="AlphaFoldDB" id="A0AAV8VXC4"/>
<evidence type="ECO:0000256" key="3">
    <source>
        <dbReference type="ARBA" id="ARBA00013738"/>
    </source>
</evidence>
<evidence type="ECO:0000256" key="4">
    <source>
        <dbReference type="ARBA" id="ARBA00022490"/>
    </source>
</evidence>
<keyword evidence="10" id="KW-0175">Coiled coil</keyword>
<feature type="non-terminal residue" evidence="11">
    <location>
        <position position="1"/>
    </location>
</feature>
<evidence type="ECO:0000256" key="8">
    <source>
        <dbReference type="ARBA" id="ARBA00023273"/>
    </source>
</evidence>
<dbReference type="PROSITE" id="PS50096">
    <property type="entry name" value="IQ"/>
    <property type="match status" value="1"/>
</dbReference>
<evidence type="ECO:0000256" key="9">
    <source>
        <dbReference type="ARBA" id="ARBA00032183"/>
    </source>
</evidence>
<feature type="coiled-coil region" evidence="10">
    <location>
        <begin position="54"/>
        <end position="81"/>
    </location>
</feature>
<organism evidence="11 12">
    <name type="scientific">Exocentrus adspersus</name>
    <dbReference type="NCBI Taxonomy" id="1586481"/>
    <lineage>
        <taxon>Eukaryota</taxon>
        <taxon>Metazoa</taxon>
        <taxon>Ecdysozoa</taxon>
        <taxon>Arthropoda</taxon>
        <taxon>Hexapoda</taxon>
        <taxon>Insecta</taxon>
        <taxon>Pterygota</taxon>
        <taxon>Neoptera</taxon>
        <taxon>Endopterygota</taxon>
        <taxon>Coleoptera</taxon>
        <taxon>Polyphaga</taxon>
        <taxon>Cucujiformia</taxon>
        <taxon>Chrysomeloidea</taxon>
        <taxon>Cerambycidae</taxon>
        <taxon>Lamiinae</taxon>
        <taxon>Acanthocinini</taxon>
        <taxon>Exocentrus</taxon>
    </lineage>
</organism>
<protein>
    <recommendedName>
        <fullName evidence="3">Dynein regulatory complex protein 9</fullName>
    </recommendedName>
    <alternativeName>
        <fullName evidence="9">IQ domain-containing protein G</fullName>
    </alternativeName>
</protein>
<proteinExistence type="inferred from homology"/>
<reference evidence="11 12" key="1">
    <citation type="journal article" date="2023" name="Insect Mol. Biol.">
        <title>Genome sequencing provides insights into the evolution of gene families encoding plant cell wall-degrading enzymes in longhorned beetles.</title>
        <authorList>
            <person name="Shin N.R."/>
            <person name="Okamura Y."/>
            <person name="Kirsch R."/>
            <person name="Pauchet Y."/>
        </authorList>
    </citation>
    <scope>NUCLEOTIDE SEQUENCE [LARGE SCALE GENOMIC DNA]</scope>
    <source>
        <strain evidence="11">EAD_L_NR</strain>
    </source>
</reference>
<evidence type="ECO:0000256" key="1">
    <source>
        <dbReference type="ARBA" id="ARBA00004611"/>
    </source>
</evidence>
<evidence type="ECO:0000256" key="2">
    <source>
        <dbReference type="ARBA" id="ARBA00008222"/>
    </source>
</evidence>
<keyword evidence="12" id="KW-1185">Reference proteome</keyword>
<evidence type="ECO:0000256" key="6">
    <source>
        <dbReference type="ARBA" id="ARBA00023069"/>
    </source>
</evidence>
<dbReference type="SMART" id="SM00015">
    <property type="entry name" value="IQ"/>
    <property type="match status" value="1"/>
</dbReference>
<keyword evidence="4" id="KW-0963">Cytoplasm</keyword>
<evidence type="ECO:0000256" key="7">
    <source>
        <dbReference type="ARBA" id="ARBA00023212"/>
    </source>
</evidence>
<dbReference type="Proteomes" id="UP001159042">
    <property type="component" value="Unassembled WGS sequence"/>
</dbReference>
<dbReference type="PANTHER" id="PTHR14871">
    <property type="entry name" value="DYNEIN REGULATORY COMPLEX PROTEIN 9"/>
    <property type="match status" value="1"/>
</dbReference>
<dbReference type="InterPro" id="IPR000048">
    <property type="entry name" value="IQ_motif_EF-hand-BS"/>
</dbReference>
<dbReference type="GO" id="GO:0005737">
    <property type="term" value="C:cytoplasm"/>
    <property type="evidence" value="ECO:0007669"/>
    <property type="project" value="TreeGrafter"/>
</dbReference>